<name>A0ABS4T7R5_9PSEU</name>
<reference evidence="1 2" key="1">
    <citation type="submission" date="2021-03" db="EMBL/GenBank/DDBJ databases">
        <title>Sequencing the genomes of 1000 actinobacteria strains.</title>
        <authorList>
            <person name="Klenk H.-P."/>
        </authorList>
    </citation>
    <scope>NUCLEOTIDE SEQUENCE [LARGE SCALE GENOMIC DNA]</scope>
    <source>
        <strain evidence="1 2">DSM 46670</strain>
    </source>
</reference>
<evidence type="ECO:0000313" key="2">
    <source>
        <dbReference type="Proteomes" id="UP001519332"/>
    </source>
</evidence>
<accession>A0ABS4T7R5</accession>
<keyword evidence="2" id="KW-1185">Reference proteome</keyword>
<organism evidence="1 2">
    <name type="scientific">Kibdelosporangium banguiense</name>
    <dbReference type="NCBI Taxonomy" id="1365924"/>
    <lineage>
        <taxon>Bacteria</taxon>
        <taxon>Bacillati</taxon>
        <taxon>Actinomycetota</taxon>
        <taxon>Actinomycetes</taxon>
        <taxon>Pseudonocardiales</taxon>
        <taxon>Pseudonocardiaceae</taxon>
        <taxon>Kibdelosporangium</taxon>
    </lineage>
</organism>
<dbReference type="Proteomes" id="UP001519332">
    <property type="component" value="Unassembled WGS sequence"/>
</dbReference>
<evidence type="ECO:0000313" key="1">
    <source>
        <dbReference type="EMBL" id="MBP2320428.1"/>
    </source>
</evidence>
<comment type="caution">
    <text evidence="1">The sequence shown here is derived from an EMBL/GenBank/DDBJ whole genome shotgun (WGS) entry which is preliminary data.</text>
</comment>
<proteinExistence type="predicted"/>
<sequence>MPARPRPASPGDAYFIPSEPETTVKTALKPVGRRRGFVVGRAAVVHDDVDLAGVGRQAQVDGGARASVLEGVGQGLLHDAEGGQLHAEVWDPCEGMQPDLVEVEGFFGGVFFPDIRCEPLHLQVWLLDRVVSVSGSDYLVGPQPLDFLRFGDLDRVRSQLPSAKFGPDAFHCAQQQ</sequence>
<gene>
    <name evidence="1" type="ORF">JOF56_000813</name>
</gene>
<protein>
    <submittedName>
        <fullName evidence="1">Uncharacterized protein</fullName>
    </submittedName>
</protein>
<dbReference type="EMBL" id="JAGINW010000001">
    <property type="protein sequence ID" value="MBP2320428.1"/>
    <property type="molecule type" value="Genomic_DNA"/>
</dbReference>